<dbReference type="InterPro" id="IPR025723">
    <property type="entry name" value="ArsA/GET3_ATPase-like"/>
</dbReference>
<feature type="domain" description="AAA+ ATPase" evidence="2">
    <location>
        <begin position="331"/>
        <end position="536"/>
    </location>
</feature>
<dbReference type="InterPro" id="IPR003593">
    <property type="entry name" value="AAA+_ATPase"/>
</dbReference>
<feature type="domain" description="AAA+ ATPase" evidence="2">
    <location>
        <begin position="13"/>
        <end position="232"/>
    </location>
</feature>
<reference evidence="3 4" key="1">
    <citation type="submission" date="2020-08" db="EMBL/GenBank/DDBJ databases">
        <title>A Genomic Blueprint of the Chicken Gut Microbiome.</title>
        <authorList>
            <person name="Gilroy R."/>
            <person name="Ravi A."/>
            <person name="Getino M."/>
            <person name="Pursley I."/>
            <person name="Horton D.L."/>
            <person name="Alikhan N.-F."/>
            <person name="Baker D."/>
            <person name="Gharbi K."/>
            <person name="Hall N."/>
            <person name="Watson M."/>
            <person name="Adriaenssens E.M."/>
            <person name="Foster-Nyarko E."/>
            <person name="Jarju S."/>
            <person name="Secka A."/>
            <person name="Antonio M."/>
            <person name="Oren A."/>
            <person name="Chaudhuri R."/>
            <person name="La Ragione R.M."/>
            <person name="Hildebrand F."/>
            <person name="Pallen M.J."/>
        </authorList>
    </citation>
    <scope>NUCLEOTIDE SEQUENCE [LARGE SCALE GENOMIC DNA]</scope>
    <source>
        <strain evidence="3 4">Sa1BUA13</strain>
    </source>
</reference>
<keyword evidence="4" id="KW-1185">Reference proteome</keyword>
<dbReference type="PIRSF" id="PIRSF001327">
    <property type="entry name" value="Arsenical_pump-driving_ATPase"/>
    <property type="match status" value="1"/>
</dbReference>
<evidence type="ECO:0000313" key="3">
    <source>
        <dbReference type="EMBL" id="MBD8015532.1"/>
    </source>
</evidence>
<dbReference type="EMBL" id="JACSPU010000004">
    <property type="protein sequence ID" value="MBD8015532.1"/>
    <property type="molecule type" value="Genomic_DNA"/>
</dbReference>
<proteinExistence type="inferred from homology"/>
<comment type="caution">
    <text evidence="3">The sequence shown here is derived from an EMBL/GenBank/DDBJ whole genome shotgun (WGS) entry which is preliminary data.</text>
</comment>
<dbReference type="Proteomes" id="UP000658980">
    <property type="component" value="Unassembled WGS sequence"/>
</dbReference>
<dbReference type="NCBIfam" id="TIGR04291">
    <property type="entry name" value="arsen_driv_ArsA"/>
    <property type="match status" value="1"/>
</dbReference>
<gene>
    <name evidence="3" type="primary">arsA</name>
    <name evidence="3" type="ORF">H9630_11960</name>
</gene>
<sequence>MTGDIFKPADISGTPFLFFTGKGGVGKTSTASATAVALADSGKRVLLVSTDPASNLQDVFNVELTNEPQAIEGIQNLFACNLDPEEAARAYRNSVVGPYRGKLPEAVIKGMEEQLSGACTVEIAAFDEFTKLLADKRVMDDYDHILFDTAPTGHTLRLLKLPTAWSGFLDESTHGASCLGPLAGLDAKKELYASTMDALSDPSQTALILVARPDTASFKEAARASQELQSIGIENQLLILNGIYSPKQNEDPVSQAFALQHHQALQQMPQALKNLPAHRLPFVAFPLTGITNLRRLFTQPDWRPEPLEIGEQLPAGLEQLKDLVDHYSVNNTRVILTMGKGGVGKTTVASLLAVGLAEKGHPVHLTTTDPAAHLADRFEGTGGDRLTVSRIDPELEIEAYKAQVLAAAGPLDEEARAYLEEDLRSPCTEEIAVFRAFAEVVAKADNEIVIIDTAPTGHTLLLLDAAQTYHKELARSTGEVPQSVQNLLPRLRNPEETDVLLVTLPEATPVFEAARLQKDLERAGIVAKNWVINQSLGGTGTMEALLQAKAQSEWPWIQKVSRELAARTALIPWQAQDSIGYDKMKRLITTEKGIF</sequence>
<dbReference type="Pfam" id="PF02374">
    <property type="entry name" value="ArsA_ATPase"/>
    <property type="match status" value="2"/>
</dbReference>
<comment type="similarity">
    <text evidence="1">Belongs to the arsA ATPase family.</text>
</comment>
<evidence type="ECO:0000313" key="4">
    <source>
        <dbReference type="Proteomes" id="UP000658980"/>
    </source>
</evidence>
<dbReference type="PANTHER" id="PTHR10803">
    <property type="entry name" value="ARSENICAL PUMP-DRIVING ATPASE ARSENITE-TRANSLOCATING ATPASE"/>
    <property type="match status" value="1"/>
</dbReference>
<protein>
    <submittedName>
        <fullName evidence="3">Arsenical pump-driving ATPase</fullName>
    </submittedName>
</protein>
<dbReference type="InterPro" id="IPR016300">
    <property type="entry name" value="ATPase_ArsA/GET3"/>
</dbReference>
<dbReference type="SMART" id="SM00382">
    <property type="entry name" value="AAA"/>
    <property type="match status" value="2"/>
</dbReference>
<accession>A0ABR8WEV7</accession>
<dbReference type="InterPro" id="IPR027417">
    <property type="entry name" value="P-loop_NTPase"/>
</dbReference>
<evidence type="ECO:0000259" key="2">
    <source>
        <dbReference type="SMART" id="SM00382"/>
    </source>
</evidence>
<dbReference type="NCBIfam" id="TIGR00345">
    <property type="entry name" value="GET3_arsA_TRC40"/>
    <property type="match status" value="1"/>
</dbReference>
<dbReference type="Gene3D" id="3.40.50.300">
    <property type="entry name" value="P-loop containing nucleotide triphosphate hydrolases"/>
    <property type="match status" value="2"/>
</dbReference>
<dbReference type="InterPro" id="IPR027541">
    <property type="entry name" value="Ars_ATPase"/>
</dbReference>
<dbReference type="CDD" id="cd02035">
    <property type="entry name" value="ArsA"/>
    <property type="match status" value="2"/>
</dbReference>
<dbReference type="RefSeq" id="WP_191715720.1">
    <property type="nucleotide sequence ID" value="NZ_JACSPU010000004.1"/>
</dbReference>
<dbReference type="PANTHER" id="PTHR10803:SF3">
    <property type="entry name" value="ATPASE GET3"/>
    <property type="match status" value="1"/>
</dbReference>
<evidence type="ECO:0000256" key="1">
    <source>
        <dbReference type="ARBA" id="ARBA00011040"/>
    </source>
</evidence>
<dbReference type="SUPFAM" id="SSF52540">
    <property type="entry name" value="P-loop containing nucleoside triphosphate hydrolases"/>
    <property type="match status" value="2"/>
</dbReference>
<organism evidence="3 4">
    <name type="scientific">Planococcus wigleyi</name>
    <dbReference type="NCBI Taxonomy" id="2762216"/>
    <lineage>
        <taxon>Bacteria</taxon>
        <taxon>Bacillati</taxon>
        <taxon>Bacillota</taxon>
        <taxon>Bacilli</taxon>
        <taxon>Bacillales</taxon>
        <taxon>Caryophanaceae</taxon>
        <taxon>Planococcus</taxon>
    </lineage>
</organism>
<name>A0ABR8WEV7_9BACL</name>